<dbReference type="Proteomes" id="UP000199136">
    <property type="component" value="Unassembled WGS sequence"/>
</dbReference>
<keyword evidence="6" id="KW-1185">Reference proteome</keyword>
<keyword evidence="2" id="KW-0479">Metal-binding</keyword>
<dbReference type="SUPFAM" id="SSF53187">
    <property type="entry name" value="Zn-dependent exopeptidases"/>
    <property type="match status" value="1"/>
</dbReference>
<dbReference type="PANTHER" id="PTHR43270">
    <property type="entry name" value="BETA-ALA-HIS DIPEPTIDASE"/>
    <property type="match status" value="1"/>
</dbReference>
<protein>
    <submittedName>
        <fullName evidence="5">Acetylornithine deacetylase/Succinyl-diaminopimelate desuccinylase</fullName>
    </submittedName>
</protein>
<dbReference type="InterPro" id="IPR011650">
    <property type="entry name" value="Peptidase_M20_dimer"/>
</dbReference>
<name>A0A1I5Y2R0_9LACT</name>
<dbReference type="STRING" id="82801.SAMN04488506_1740"/>
<dbReference type="InterPro" id="IPR002933">
    <property type="entry name" value="Peptidase_M20"/>
</dbReference>
<dbReference type="GO" id="GO:0046872">
    <property type="term" value="F:metal ion binding"/>
    <property type="evidence" value="ECO:0007669"/>
    <property type="project" value="UniProtKB-KW"/>
</dbReference>
<evidence type="ECO:0000259" key="4">
    <source>
        <dbReference type="Pfam" id="PF07687"/>
    </source>
</evidence>
<organism evidence="5 6">
    <name type="scientific">Desemzia incerta</name>
    <dbReference type="NCBI Taxonomy" id="82801"/>
    <lineage>
        <taxon>Bacteria</taxon>
        <taxon>Bacillati</taxon>
        <taxon>Bacillota</taxon>
        <taxon>Bacilli</taxon>
        <taxon>Lactobacillales</taxon>
        <taxon>Carnobacteriaceae</taxon>
        <taxon>Desemzia</taxon>
    </lineage>
</organism>
<dbReference type="OrthoDB" id="9761532at2"/>
<dbReference type="Pfam" id="PF07687">
    <property type="entry name" value="M20_dimer"/>
    <property type="match status" value="1"/>
</dbReference>
<dbReference type="Gene3D" id="3.30.70.360">
    <property type="match status" value="1"/>
</dbReference>
<gene>
    <name evidence="5" type="ORF">SAMN04488506_1740</name>
</gene>
<evidence type="ECO:0000256" key="3">
    <source>
        <dbReference type="ARBA" id="ARBA00022801"/>
    </source>
</evidence>
<sequence>MTVTQNTKTLEEARHMAEVRKDEFYDYLRLESVSTEHKQIPETVAYVKDLIEQTGGEVKVLDDLGGHPVIYGYFPASSSGNSDRTLLFYNHYDVQPADPLDEWHTEPFEPTVRDNTLYARGVSDNKANFMARLNALSILKESNDGFPCNVKFLLEGEEEIGSPNLGLYIEKYADLFQADACIWEAGSKDKYENYIVSAGMKGIAYFDLEVTTAAIDIHSSIAAIADNPAWRLIHALSSMKNEKNEIVVEGFYDGIAPLSKKDKEAAANQPFKAEEVKAQYGLTGKFITEGTDVTPAEALAYSPTMTVCGFSSGYTGPGIKTVLPKNAKAKLDCRLVPGQNPKHVRDSLRQHLDDHGYGDISLTMVAAEGAQRTSLEDPFIETVVNSAKKVYGDENPVIVSPSMAGTGPSELFEKYLHLPIAGVGAGWAYSGAHAPNENIRLADFYQNIAHMVELIKVFGVEKN</sequence>
<proteinExistence type="predicted"/>
<dbReference type="GO" id="GO:0008233">
    <property type="term" value="F:peptidase activity"/>
    <property type="evidence" value="ECO:0007669"/>
    <property type="project" value="UniProtKB-KW"/>
</dbReference>
<feature type="domain" description="Peptidase M20 dimerisation" evidence="4">
    <location>
        <begin position="200"/>
        <end position="357"/>
    </location>
</feature>
<dbReference type="NCBIfam" id="NF005034">
    <property type="entry name" value="PRK06446.1"/>
    <property type="match status" value="1"/>
</dbReference>
<evidence type="ECO:0000313" key="5">
    <source>
        <dbReference type="EMBL" id="SFQ38478.1"/>
    </source>
</evidence>
<dbReference type="Gene3D" id="3.40.630.10">
    <property type="entry name" value="Zn peptidases"/>
    <property type="match status" value="1"/>
</dbReference>
<evidence type="ECO:0000256" key="1">
    <source>
        <dbReference type="ARBA" id="ARBA00022670"/>
    </source>
</evidence>
<reference evidence="5 6" key="1">
    <citation type="submission" date="2016-10" db="EMBL/GenBank/DDBJ databases">
        <authorList>
            <person name="de Groot N.N."/>
        </authorList>
    </citation>
    <scope>NUCLEOTIDE SEQUENCE [LARGE SCALE GENOMIC DNA]</scope>
    <source>
        <strain evidence="5 6">DSM 20581</strain>
    </source>
</reference>
<evidence type="ECO:0000313" key="6">
    <source>
        <dbReference type="Proteomes" id="UP000199136"/>
    </source>
</evidence>
<dbReference type="RefSeq" id="WP_092480775.1">
    <property type="nucleotide sequence ID" value="NZ_FOXW01000006.1"/>
</dbReference>
<dbReference type="GO" id="GO:0009014">
    <property type="term" value="F:succinyl-diaminopimelate desuccinylase activity"/>
    <property type="evidence" value="ECO:0007669"/>
    <property type="project" value="TreeGrafter"/>
</dbReference>
<keyword evidence="3" id="KW-0378">Hydrolase</keyword>
<dbReference type="AlphaFoldDB" id="A0A1I5Y2R0"/>
<keyword evidence="1" id="KW-0645">Protease</keyword>
<dbReference type="PANTHER" id="PTHR43270:SF8">
    <property type="entry name" value="DI- AND TRIPEPTIDASE DUG2-RELATED"/>
    <property type="match status" value="1"/>
</dbReference>
<dbReference type="Pfam" id="PF01546">
    <property type="entry name" value="Peptidase_M20"/>
    <property type="match status" value="1"/>
</dbReference>
<dbReference type="GO" id="GO:0005829">
    <property type="term" value="C:cytosol"/>
    <property type="evidence" value="ECO:0007669"/>
    <property type="project" value="TreeGrafter"/>
</dbReference>
<dbReference type="GO" id="GO:0006508">
    <property type="term" value="P:proteolysis"/>
    <property type="evidence" value="ECO:0007669"/>
    <property type="project" value="UniProtKB-KW"/>
</dbReference>
<evidence type="ECO:0000256" key="2">
    <source>
        <dbReference type="ARBA" id="ARBA00022723"/>
    </source>
</evidence>
<accession>A0A1I5Y2R0</accession>
<dbReference type="EMBL" id="FOXW01000006">
    <property type="protein sequence ID" value="SFQ38478.1"/>
    <property type="molecule type" value="Genomic_DNA"/>
</dbReference>
<dbReference type="InterPro" id="IPR051458">
    <property type="entry name" value="Cyt/Met_Dipeptidase"/>
</dbReference>
<dbReference type="GO" id="GO:0009089">
    <property type="term" value="P:lysine biosynthetic process via diaminopimelate"/>
    <property type="evidence" value="ECO:0007669"/>
    <property type="project" value="TreeGrafter"/>
</dbReference>